<keyword evidence="1" id="KW-0040">ANK repeat</keyword>
<dbReference type="SUPFAM" id="SSF48403">
    <property type="entry name" value="Ankyrin repeat"/>
    <property type="match status" value="1"/>
</dbReference>
<dbReference type="PROSITE" id="PS50088">
    <property type="entry name" value="ANK_REPEAT"/>
    <property type="match status" value="1"/>
</dbReference>
<reference evidence="2" key="1">
    <citation type="submission" date="2006-10" db="EMBL/GenBank/DDBJ databases">
        <authorList>
            <person name="Amadeo P."/>
            <person name="Zhao Q."/>
            <person name="Wortman J."/>
            <person name="Fraser-Liggett C."/>
            <person name="Carlton J."/>
        </authorList>
    </citation>
    <scope>NUCLEOTIDE SEQUENCE</scope>
    <source>
        <strain evidence="2">G3</strain>
    </source>
</reference>
<organism evidence="2 3">
    <name type="scientific">Trichomonas vaginalis (strain ATCC PRA-98 / G3)</name>
    <dbReference type="NCBI Taxonomy" id="412133"/>
    <lineage>
        <taxon>Eukaryota</taxon>
        <taxon>Metamonada</taxon>
        <taxon>Parabasalia</taxon>
        <taxon>Trichomonadida</taxon>
        <taxon>Trichomonadidae</taxon>
        <taxon>Trichomonas</taxon>
    </lineage>
</organism>
<sequence length="48" mass="5476">MTEYLISHGANINQKTNDGETALYFSTVKNNKEITEYLILHGTNIDEM</sequence>
<evidence type="ECO:0000313" key="2">
    <source>
        <dbReference type="EMBL" id="EAX94899.1"/>
    </source>
</evidence>
<dbReference type="Gene3D" id="1.25.40.20">
    <property type="entry name" value="Ankyrin repeat-containing domain"/>
    <property type="match status" value="1"/>
</dbReference>
<evidence type="ECO:0000313" key="3">
    <source>
        <dbReference type="Proteomes" id="UP000001542"/>
    </source>
</evidence>
<feature type="repeat" description="ANK" evidence="1">
    <location>
        <begin position="18"/>
        <end position="48"/>
    </location>
</feature>
<dbReference type="KEGG" id="tva:4752642"/>
<dbReference type="InterPro" id="IPR036770">
    <property type="entry name" value="Ankyrin_rpt-contain_sf"/>
</dbReference>
<dbReference type="RefSeq" id="XP_001307829.1">
    <property type="nucleotide sequence ID" value="XM_001307828.1"/>
</dbReference>
<dbReference type="SMR" id="A2FJL2"/>
<protein>
    <submittedName>
        <fullName evidence="2">Uncharacterized protein</fullName>
    </submittedName>
</protein>
<dbReference type="EMBL" id="DS113832">
    <property type="protein sequence ID" value="EAX94899.1"/>
    <property type="molecule type" value="Genomic_DNA"/>
</dbReference>
<dbReference type="VEuPathDB" id="TrichDB:TVAGG3_1088270"/>
<dbReference type="Pfam" id="PF12796">
    <property type="entry name" value="Ank_2"/>
    <property type="match status" value="1"/>
</dbReference>
<name>A2FJL2_TRIV3</name>
<dbReference type="Proteomes" id="UP000001542">
    <property type="component" value="Unassembled WGS sequence"/>
</dbReference>
<gene>
    <name evidence="2" type="ORF">TVAG_382840</name>
</gene>
<dbReference type="InterPro" id="IPR002110">
    <property type="entry name" value="Ankyrin_rpt"/>
</dbReference>
<dbReference type="VEuPathDB" id="TrichDB:TVAG_382840"/>
<keyword evidence="3" id="KW-1185">Reference proteome</keyword>
<dbReference type="PROSITE" id="PS50297">
    <property type="entry name" value="ANK_REP_REGION"/>
    <property type="match status" value="1"/>
</dbReference>
<reference evidence="2" key="2">
    <citation type="journal article" date="2007" name="Science">
        <title>Draft genome sequence of the sexually transmitted pathogen Trichomonas vaginalis.</title>
        <authorList>
            <person name="Carlton J.M."/>
            <person name="Hirt R.P."/>
            <person name="Silva J.C."/>
            <person name="Delcher A.L."/>
            <person name="Schatz M."/>
            <person name="Zhao Q."/>
            <person name="Wortman J.R."/>
            <person name="Bidwell S.L."/>
            <person name="Alsmark U.C.M."/>
            <person name="Besteiro S."/>
            <person name="Sicheritz-Ponten T."/>
            <person name="Noel C.J."/>
            <person name="Dacks J.B."/>
            <person name="Foster P.G."/>
            <person name="Simillion C."/>
            <person name="Van de Peer Y."/>
            <person name="Miranda-Saavedra D."/>
            <person name="Barton G.J."/>
            <person name="Westrop G.D."/>
            <person name="Mueller S."/>
            <person name="Dessi D."/>
            <person name="Fiori P.L."/>
            <person name="Ren Q."/>
            <person name="Paulsen I."/>
            <person name="Zhang H."/>
            <person name="Bastida-Corcuera F.D."/>
            <person name="Simoes-Barbosa A."/>
            <person name="Brown M.T."/>
            <person name="Hayes R.D."/>
            <person name="Mukherjee M."/>
            <person name="Okumura C.Y."/>
            <person name="Schneider R."/>
            <person name="Smith A.J."/>
            <person name="Vanacova S."/>
            <person name="Villalvazo M."/>
            <person name="Haas B.J."/>
            <person name="Pertea M."/>
            <person name="Feldblyum T.V."/>
            <person name="Utterback T.R."/>
            <person name="Shu C.L."/>
            <person name="Osoegawa K."/>
            <person name="de Jong P.J."/>
            <person name="Hrdy I."/>
            <person name="Horvathova L."/>
            <person name="Zubacova Z."/>
            <person name="Dolezal P."/>
            <person name="Malik S.B."/>
            <person name="Logsdon J.M. Jr."/>
            <person name="Henze K."/>
            <person name="Gupta A."/>
            <person name="Wang C.C."/>
            <person name="Dunne R.L."/>
            <person name="Upcroft J.A."/>
            <person name="Upcroft P."/>
            <person name="White O."/>
            <person name="Salzberg S.L."/>
            <person name="Tang P."/>
            <person name="Chiu C.-H."/>
            <person name="Lee Y.-S."/>
            <person name="Embley T.M."/>
            <person name="Coombs G.H."/>
            <person name="Mottram J.C."/>
            <person name="Tachezy J."/>
            <person name="Fraser-Liggett C.M."/>
            <person name="Johnson P.J."/>
        </authorList>
    </citation>
    <scope>NUCLEOTIDE SEQUENCE [LARGE SCALE GENOMIC DNA]</scope>
    <source>
        <strain evidence="2">G3</strain>
    </source>
</reference>
<dbReference type="InParanoid" id="A2FJL2"/>
<accession>A2FJL2</accession>
<proteinExistence type="predicted"/>
<dbReference type="AlphaFoldDB" id="A2FJL2"/>
<evidence type="ECO:0000256" key="1">
    <source>
        <dbReference type="PROSITE-ProRule" id="PRU00023"/>
    </source>
</evidence>